<protein>
    <recommendedName>
        <fullName evidence="1">MmyB-like transcription regulator ligand binding domain-containing protein</fullName>
    </recommendedName>
</protein>
<dbReference type="PANTHER" id="PTHR35010">
    <property type="entry name" value="BLL4672 PROTEIN-RELATED"/>
    <property type="match status" value="1"/>
</dbReference>
<feature type="domain" description="MmyB-like transcription regulator ligand binding" evidence="1">
    <location>
        <begin position="56"/>
        <end position="221"/>
    </location>
</feature>
<dbReference type="Proteomes" id="UP000773462">
    <property type="component" value="Unassembled WGS sequence"/>
</dbReference>
<proteinExistence type="predicted"/>
<evidence type="ECO:0000259" key="1">
    <source>
        <dbReference type="Pfam" id="PF17765"/>
    </source>
</evidence>
<accession>A0ABS4NZY7</accession>
<organism evidence="2 3">
    <name type="scientific">Paenibacillus silagei</name>
    <dbReference type="NCBI Taxonomy" id="1670801"/>
    <lineage>
        <taxon>Bacteria</taxon>
        <taxon>Bacillati</taxon>
        <taxon>Bacillota</taxon>
        <taxon>Bacilli</taxon>
        <taxon>Bacillales</taxon>
        <taxon>Paenibacillaceae</taxon>
        <taxon>Paenibacillus</taxon>
    </lineage>
</organism>
<dbReference type="EMBL" id="JAGGLV010000029">
    <property type="protein sequence ID" value="MBP2115624.1"/>
    <property type="molecule type" value="Genomic_DNA"/>
</dbReference>
<evidence type="ECO:0000313" key="3">
    <source>
        <dbReference type="Proteomes" id="UP000773462"/>
    </source>
</evidence>
<dbReference type="Gene3D" id="3.30.450.180">
    <property type="match status" value="1"/>
</dbReference>
<dbReference type="Pfam" id="PF17765">
    <property type="entry name" value="MLTR_LBD"/>
    <property type="match status" value="1"/>
</dbReference>
<gene>
    <name evidence="2" type="ORF">J2Z70_005822</name>
</gene>
<dbReference type="InterPro" id="IPR041413">
    <property type="entry name" value="MLTR_LBD"/>
</dbReference>
<sequence>MDWYTYLEQGRPINVSAEVLDRISEVLRLDEAERRHLYHLARKQFPLINTHQPSKVTAELQRFLDSQTLSPSNIMDAHMNIIAWNEAYCAMNGDLAAMSESERNFVWMTFTSARFRYVKGEQWEMHARRIVATFHARYARHGEDPWWSEQFEALSKVSSEFREFWDSHEILDAIDAPKTLHCPNLGKLNFDLVSFQYLNDSNLTVSIHVPHQDGSVEKMQQLLTDYRDQR</sequence>
<reference evidence="2 3" key="1">
    <citation type="submission" date="2021-03" db="EMBL/GenBank/DDBJ databases">
        <title>Genomic Encyclopedia of Type Strains, Phase IV (KMG-IV): sequencing the most valuable type-strain genomes for metagenomic binning, comparative biology and taxonomic classification.</title>
        <authorList>
            <person name="Goeker M."/>
        </authorList>
    </citation>
    <scope>NUCLEOTIDE SEQUENCE [LARGE SCALE GENOMIC DNA]</scope>
    <source>
        <strain evidence="2 3">DSM 101953</strain>
    </source>
</reference>
<comment type="caution">
    <text evidence="2">The sequence shown here is derived from an EMBL/GenBank/DDBJ whole genome shotgun (WGS) entry which is preliminary data.</text>
</comment>
<name>A0ABS4NZY7_9BACL</name>
<keyword evidence="3" id="KW-1185">Reference proteome</keyword>
<evidence type="ECO:0000313" key="2">
    <source>
        <dbReference type="EMBL" id="MBP2115624.1"/>
    </source>
</evidence>